<dbReference type="InterPro" id="IPR050181">
    <property type="entry name" value="Cold_shock_domain"/>
</dbReference>
<dbReference type="Pfam" id="PF00313">
    <property type="entry name" value="CSD"/>
    <property type="match status" value="1"/>
</dbReference>
<dbReference type="PROSITE" id="PS00352">
    <property type="entry name" value="CSD_1"/>
    <property type="match status" value="1"/>
</dbReference>
<evidence type="ECO:0000313" key="5">
    <source>
        <dbReference type="EMBL" id="PRX51063.1"/>
    </source>
</evidence>
<keyword evidence="6" id="KW-1185">Reference proteome</keyword>
<sequence length="66" mass="7378">MTQGTVKWFNADKGFGFISRTDGPDVFVHYSEIDGYGFRSLEENQHVEFEVAQGPKGPQAKTVRAV</sequence>
<dbReference type="OrthoDB" id="7477356at2"/>
<evidence type="ECO:0000259" key="4">
    <source>
        <dbReference type="PROSITE" id="PS51857"/>
    </source>
</evidence>
<proteinExistence type="predicted"/>
<dbReference type="FunFam" id="2.40.50.140:FF:000006">
    <property type="entry name" value="Cold shock protein CspC"/>
    <property type="match status" value="1"/>
</dbReference>
<dbReference type="PANTHER" id="PTHR11544">
    <property type="entry name" value="COLD SHOCK DOMAIN CONTAINING PROTEINS"/>
    <property type="match status" value="1"/>
</dbReference>
<keyword evidence="5" id="KW-0238">DNA-binding</keyword>
<dbReference type="GO" id="GO:0005737">
    <property type="term" value="C:cytoplasm"/>
    <property type="evidence" value="ECO:0007669"/>
    <property type="project" value="UniProtKB-SubCell"/>
</dbReference>
<dbReference type="InterPro" id="IPR011129">
    <property type="entry name" value="CSD"/>
</dbReference>
<dbReference type="InterPro" id="IPR019844">
    <property type="entry name" value="CSD_CS"/>
</dbReference>
<dbReference type="SUPFAM" id="SSF50249">
    <property type="entry name" value="Nucleic acid-binding proteins"/>
    <property type="match status" value="1"/>
</dbReference>
<dbReference type="EMBL" id="PVNH01000001">
    <property type="protein sequence ID" value="PRX51063.1"/>
    <property type="molecule type" value="Genomic_DNA"/>
</dbReference>
<accession>A0A2T0M2T7</accession>
<dbReference type="InterPro" id="IPR002059">
    <property type="entry name" value="CSP_DNA-bd"/>
</dbReference>
<evidence type="ECO:0000313" key="6">
    <source>
        <dbReference type="Proteomes" id="UP000238362"/>
    </source>
</evidence>
<dbReference type="InterPro" id="IPR012340">
    <property type="entry name" value="NA-bd_OB-fold"/>
</dbReference>
<dbReference type="PRINTS" id="PR00050">
    <property type="entry name" value="COLDSHOCK"/>
</dbReference>
<keyword evidence="2" id="KW-0963">Cytoplasm</keyword>
<organism evidence="5 6">
    <name type="scientific">Prauserella shujinwangii</name>
    <dbReference type="NCBI Taxonomy" id="1453103"/>
    <lineage>
        <taxon>Bacteria</taxon>
        <taxon>Bacillati</taxon>
        <taxon>Actinomycetota</taxon>
        <taxon>Actinomycetes</taxon>
        <taxon>Pseudonocardiales</taxon>
        <taxon>Pseudonocardiaceae</taxon>
        <taxon>Prauserella</taxon>
    </lineage>
</organism>
<dbReference type="PROSITE" id="PS51857">
    <property type="entry name" value="CSD_2"/>
    <property type="match status" value="1"/>
</dbReference>
<dbReference type="RefSeq" id="WP_106176584.1">
    <property type="nucleotide sequence ID" value="NZ_PVNH01000001.1"/>
</dbReference>
<dbReference type="InterPro" id="IPR012156">
    <property type="entry name" value="Cold_shock_CspA"/>
</dbReference>
<protein>
    <submittedName>
        <fullName evidence="5">Putative cold-shock DNA-binding protein</fullName>
    </submittedName>
</protein>
<evidence type="ECO:0000256" key="3">
    <source>
        <dbReference type="RuleBase" id="RU000408"/>
    </source>
</evidence>
<dbReference type="GO" id="GO:0003677">
    <property type="term" value="F:DNA binding"/>
    <property type="evidence" value="ECO:0007669"/>
    <property type="project" value="UniProtKB-KW"/>
</dbReference>
<name>A0A2T0M2T7_9PSEU</name>
<dbReference type="PIRSF" id="PIRSF002599">
    <property type="entry name" value="Cold_shock_A"/>
    <property type="match status" value="1"/>
</dbReference>
<comment type="caution">
    <text evidence="5">The sequence shown here is derived from an EMBL/GenBank/DDBJ whole genome shotgun (WGS) entry which is preliminary data.</text>
</comment>
<dbReference type="AlphaFoldDB" id="A0A2T0M2T7"/>
<dbReference type="CDD" id="cd04458">
    <property type="entry name" value="CSP_CDS"/>
    <property type="match status" value="1"/>
</dbReference>
<dbReference type="SMART" id="SM00357">
    <property type="entry name" value="CSP"/>
    <property type="match status" value="1"/>
</dbReference>
<feature type="domain" description="CSD" evidence="4">
    <location>
        <begin position="1"/>
        <end position="65"/>
    </location>
</feature>
<comment type="subcellular location">
    <subcellularLocation>
        <location evidence="1 3">Cytoplasm</location>
    </subcellularLocation>
</comment>
<evidence type="ECO:0000256" key="1">
    <source>
        <dbReference type="ARBA" id="ARBA00004496"/>
    </source>
</evidence>
<evidence type="ECO:0000256" key="2">
    <source>
        <dbReference type="ARBA" id="ARBA00022490"/>
    </source>
</evidence>
<dbReference type="Proteomes" id="UP000238362">
    <property type="component" value="Unassembled WGS sequence"/>
</dbReference>
<gene>
    <name evidence="5" type="ORF">B0I33_101216</name>
</gene>
<reference evidence="5 6" key="1">
    <citation type="submission" date="2018-03" db="EMBL/GenBank/DDBJ databases">
        <title>Genomic Encyclopedia of Type Strains, Phase III (KMG-III): the genomes of soil and plant-associated and newly described type strains.</title>
        <authorList>
            <person name="Whitman W."/>
        </authorList>
    </citation>
    <scope>NUCLEOTIDE SEQUENCE [LARGE SCALE GENOMIC DNA]</scope>
    <source>
        <strain evidence="5 6">CGMCC 4.7125</strain>
    </source>
</reference>
<dbReference type="Gene3D" id="2.40.50.140">
    <property type="entry name" value="Nucleic acid-binding proteins"/>
    <property type="match status" value="1"/>
</dbReference>